<dbReference type="Proteomes" id="UP000183529">
    <property type="component" value="Unassembled WGS sequence"/>
</dbReference>
<accession>A0AAQ1GPB1</accession>
<proteinExistence type="predicted"/>
<comment type="caution">
    <text evidence="1">The sequence shown here is derived from an EMBL/GenBank/DDBJ whole genome shotgun (WGS) entry which is preliminary data.</text>
</comment>
<evidence type="ECO:0000313" key="1">
    <source>
        <dbReference type="EMBL" id="SEK15246.1"/>
    </source>
</evidence>
<evidence type="ECO:0000313" key="2">
    <source>
        <dbReference type="Proteomes" id="UP000183529"/>
    </source>
</evidence>
<dbReference type="InterPro" id="IPR019292">
    <property type="entry name" value="McrC"/>
</dbReference>
<sequence length="377" mass="40982">MKLVASDCSPFDPQPSAVETEWLRKLAASVHASDFVVPISGERDEDEPIVYCSWDGTWWAGRYVGSLSFGGHSLTIKPRFGLATLKSWLFEVTSAVLTESPGNLREDESFLVQLLAYVWAHGFIEAARHGLPALRRDVTTNGPTVRGRLDVAASLRLIASRGGAVVSVRSERSLDHAASDAIVAAYSVLRRWLAVPDELWLPARAKELLPHLMAVTGARPAVPTKAELGRVRYTPITAGFAPVAELSRQIASHRGLAANVEADGDTTGVLLDIAELWEMYVLSVLRKAAVPFTVAHGTREKKAPKKLLYSGVTGRGLGTLIPDAVVQSDYRIEGVADAKYKPLYPSASNPNGPQREDLYQMAVHGRPRFAKLAVGER</sequence>
<protein>
    <submittedName>
        <fullName evidence="1">5-methylcytosine-specific restriction enzyme subunit McrC</fullName>
    </submittedName>
</protein>
<dbReference type="RefSeq" id="WP_074987677.1">
    <property type="nucleotide sequence ID" value="NZ_CADFGN010000025.1"/>
</dbReference>
<gene>
    <name evidence="1" type="ORF">SAMN05216550_1362</name>
</gene>
<name>A0AAQ1GPB1_9BURK</name>
<reference evidence="1 2" key="1">
    <citation type="submission" date="2016-10" db="EMBL/GenBank/DDBJ databases">
        <authorList>
            <person name="Varghese N."/>
            <person name="Submissions S."/>
        </authorList>
    </citation>
    <scope>NUCLEOTIDE SEQUENCE [LARGE SCALE GENOMIC DNA]</scope>
    <source>
        <strain evidence="1 2">LMG 22274</strain>
    </source>
</reference>
<dbReference type="PANTHER" id="PTHR38733:SF1">
    <property type="entry name" value="TYPE IV METHYL-DIRECTED RESTRICTION ENZYME ECOKMCRBC"/>
    <property type="match status" value="1"/>
</dbReference>
<dbReference type="Pfam" id="PF10117">
    <property type="entry name" value="McrBC"/>
    <property type="match status" value="1"/>
</dbReference>
<organism evidence="1 2">
    <name type="scientific">Paraburkholderia tropica</name>
    <dbReference type="NCBI Taxonomy" id="92647"/>
    <lineage>
        <taxon>Bacteria</taxon>
        <taxon>Pseudomonadati</taxon>
        <taxon>Pseudomonadota</taxon>
        <taxon>Betaproteobacteria</taxon>
        <taxon>Burkholderiales</taxon>
        <taxon>Burkholderiaceae</taxon>
        <taxon>Paraburkholderia</taxon>
    </lineage>
</organism>
<dbReference type="PANTHER" id="PTHR38733">
    <property type="entry name" value="PROTEIN MCRC"/>
    <property type="match status" value="1"/>
</dbReference>
<dbReference type="AlphaFoldDB" id="A0AAQ1GPB1"/>
<dbReference type="EMBL" id="FNZM01000036">
    <property type="protein sequence ID" value="SEK15246.1"/>
    <property type="molecule type" value="Genomic_DNA"/>
</dbReference>